<organism evidence="4 5">
    <name type="scientific">Rosa chinensis</name>
    <name type="common">China rose</name>
    <dbReference type="NCBI Taxonomy" id="74649"/>
    <lineage>
        <taxon>Eukaryota</taxon>
        <taxon>Viridiplantae</taxon>
        <taxon>Streptophyta</taxon>
        <taxon>Embryophyta</taxon>
        <taxon>Tracheophyta</taxon>
        <taxon>Spermatophyta</taxon>
        <taxon>Magnoliopsida</taxon>
        <taxon>eudicotyledons</taxon>
        <taxon>Gunneridae</taxon>
        <taxon>Pentapetalae</taxon>
        <taxon>rosids</taxon>
        <taxon>fabids</taxon>
        <taxon>Rosales</taxon>
        <taxon>Rosaceae</taxon>
        <taxon>Rosoideae</taxon>
        <taxon>Rosoideae incertae sedis</taxon>
        <taxon>Rosa</taxon>
    </lineage>
</organism>
<keyword evidence="5" id="KW-1185">Reference proteome</keyword>
<dbReference type="PANTHER" id="PTHR13049:SF2">
    <property type="entry name" value="COILED-COIL DOMAIN-CONTAINING PROTEIN 25"/>
    <property type="match status" value="1"/>
</dbReference>
<dbReference type="STRING" id="74649.A0A2P6PZY8"/>
<dbReference type="Proteomes" id="UP000238479">
    <property type="component" value="Chromosome 6"/>
</dbReference>
<dbReference type="Pfam" id="PF05670">
    <property type="entry name" value="NFACT-R_1"/>
    <property type="match status" value="1"/>
</dbReference>
<reference evidence="4 5" key="1">
    <citation type="journal article" date="2018" name="Nat. Genet.">
        <title>The Rosa genome provides new insights in the design of modern roses.</title>
        <authorList>
            <person name="Bendahmane M."/>
        </authorList>
    </citation>
    <scope>NUCLEOTIDE SEQUENCE [LARGE SCALE GENOMIC DNA]</scope>
    <source>
        <strain evidence="5">cv. Old Blush</strain>
    </source>
</reference>
<dbReference type="Gramene" id="PRQ27482">
    <property type="protein sequence ID" value="PRQ27482"/>
    <property type="gene ID" value="RchiOBHm_Chr6g0305791"/>
</dbReference>
<gene>
    <name evidence="4" type="ORF">RchiOBHm_Chr6g0305791</name>
</gene>
<feature type="region of interest" description="Disordered" evidence="2">
    <location>
        <begin position="196"/>
        <end position="215"/>
    </location>
</feature>
<accession>A0A2P6PZY8</accession>
<dbReference type="InterPro" id="IPR008532">
    <property type="entry name" value="NFACT_RNA-bd"/>
</dbReference>
<name>A0A2P6PZY8_ROSCH</name>
<evidence type="ECO:0000313" key="5">
    <source>
        <dbReference type="Proteomes" id="UP000238479"/>
    </source>
</evidence>
<evidence type="ECO:0000256" key="2">
    <source>
        <dbReference type="SAM" id="MobiDB-lite"/>
    </source>
</evidence>
<evidence type="ECO:0000259" key="3">
    <source>
        <dbReference type="Pfam" id="PF05670"/>
    </source>
</evidence>
<dbReference type="AlphaFoldDB" id="A0A2P6PZY8"/>
<dbReference type="OMA" id="YHDEKAV"/>
<sequence>MVFYFKARPEVGDFTIFMGLDKFENEELIKYGFPEDIWFHVDKMSSAHVYVRLHKGQTIDDISEGLLEDCVQLVKANSIQGNKVNNIDVVYTPWSNLKKTASMDVGQVGFYSSKMVRTVRVEKRINEIVNRLNRTKVERKPDLKAEREAVNSAERDERKRFLREKKRREELERLEKEKQAELRSYKGLMVHENMTSNKQIASANKSLQELEEDFM</sequence>
<protein>
    <recommendedName>
        <fullName evidence="3">NFACT RNA-binding domain-containing protein</fullName>
    </recommendedName>
</protein>
<dbReference type="PANTHER" id="PTHR13049">
    <property type="entry name" value="DUF814-RELATED"/>
    <property type="match status" value="1"/>
</dbReference>
<evidence type="ECO:0000313" key="4">
    <source>
        <dbReference type="EMBL" id="PRQ27482.1"/>
    </source>
</evidence>
<feature type="compositionally biased region" description="Polar residues" evidence="2">
    <location>
        <begin position="196"/>
        <end position="207"/>
    </location>
</feature>
<dbReference type="EMBL" id="PDCK01000044">
    <property type="protein sequence ID" value="PRQ27482.1"/>
    <property type="molecule type" value="Genomic_DNA"/>
</dbReference>
<proteinExistence type="inferred from homology"/>
<feature type="domain" description="NFACT RNA-binding" evidence="3">
    <location>
        <begin position="1"/>
        <end position="111"/>
    </location>
</feature>
<dbReference type="InterPro" id="IPR039730">
    <property type="entry name" value="Jlp2/Ccd25"/>
</dbReference>
<comment type="caution">
    <text evidence="4">The sequence shown here is derived from an EMBL/GenBank/DDBJ whole genome shotgun (WGS) entry which is preliminary data.</text>
</comment>
<dbReference type="OrthoDB" id="200398at2759"/>
<comment type="similarity">
    <text evidence="1">Belongs to the CCDC25 family.</text>
</comment>
<evidence type="ECO:0000256" key="1">
    <source>
        <dbReference type="ARBA" id="ARBA00008998"/>
    </source>
</evidence>